<name>A0AA96WCE9_9CYAN</name>
<feature type="signal peptide" evidence="1">
    <location>
        <begin position="1"/>
        <end position="28"/>
    </location>
</feature>
<dbReference type="RefSeq" id="WP_316434032.1">
    <property type="nucleotide sequence ID" value="NZ_CP053586.1"/>
</dbReference>
<feature type="chain" id="PRO_5041665425" evidence="1">
    <location>
        <begin position="29"/>
        <end position="139"/>
    </location>
</feature>
<dbReference type="InterPro" id="IPR009380">
    <property type="entry name" value="DUF1036"/>
</dbReference>
<evidence type="ECO:0000313" key="2">
    <source>
        <dbReference type="EMBL" id="WNZ22554.1"/>
    </source>
</evidence>
<keyword evidence="1" id="KW-0732">Signal</keyword>
<gene>
    <name evidence="2" type="ORF">HJG54_06565</name>
</gene>
<proteinExistence type="predicted"/>
<dbReference type="AlphaFoldDB" id="A0AA96WCE9"/>
<accession>A0AA96WCE9</accession>
<dbReference type="EMBL" id="CP053586">
    <property type="protein sequence ID" value="WNZ22554.1"/>
    <property type="molecule type" value="Genomic_DNA"/>
</dbReference>
<protein>
    <submittedName>
        <fullName evidence="2">DUF1036 domain-containing protein</fullName>
    </submittedName>
</protein>
<dbReference type="Pfam" id="PF06282">
    <property type="entry name" value="DUF1036"/>
    <property type="match status" value="1"/>
</dbReference>
<reference evidence="2" key="1">
    <citation type="submission" date="2020-05" db="EMBL/GenBank/DDBJ databases">
        <authorList>
            <person name="Zhu T."/>
            <person name="Keshari N."/>
            <person name="Lu X."/>
        </authorList>
    </citation>
    <scope>NUCLEOTIDE SEQUENCE</scope>
    <source>
        <strain evidence="2">NK1-12</strain>
    </source>
</reference>
<organism evidence="2">
    <name type="scientific">Leptolyngbya sp. NK1-12</name>
    <dbReference type="NCBI Taxonomy" id="2547451"/>
    <lineage>
        <taxon>Bacteria</taxon>
        <taxon>Bacillati</taxon>
        <taxon>Cyanobacteriota</taxon>
        <taxon>Cyanophyceae</taxon>
        <taxon>Leptolyngbyales</taxon>
        <taxon>Leptolyngbyaceae</taxon>
        <taxon>Leptolyngbya group</taxon>
        <taxon>Leptolyngbya</taxon>
    </lineage>
</organism>
<sequence length="139" mass="16169">MLSSKLVRSLSMFTSSLICSLVTIVAFAKNADARVFELCNYSTSGRVEIAYMFFDGNDWWVQGWRHIEQGNCSRFHHDGGSFHYYGRSPDGSEWSGDVRGCVLRREFKLLRDHNCDEGRWEYFVRKSGLGDFYRVRLTD</sequence>
<evidence type="ECO:0000256" key="1">
    <source>
        <dbReference type="SAM" id="SignalP"/>
    </source>
</evidence>